<dbReference type="GO" id="GO:0003723">
    <property type="term" value="F:RNA binding"/>
    <property type="evidence" value="ECO:0007669"/>
    <property type="project" value="UniProtKB-KW"/>
</dbReference>
<comment type="catalytic activity">
    <reaction evidence="19">
        <text>DNA(n) + a 2'-deoxyribonucleoside 5'-triphosphate = DNA(n+1) + diphosphate</text>
        <dbReference type="Rhea" id="RHEA:22508"/>
        <dbReference type="Rhea" id="RHEA-COMP:17339"/>
        <dbReference type="Rhea" id="RHEA-COMP:17340"/>
        <dbReference type="ChEBI" id="CHEBI:33019"/>
        <dbReference type="ChEBI" id="CHEBI:61560"/>
        <dbReference type="ChEBI" id="CHEBI:173112"/>
        <dbReference type="EC" id="2.7.7.49"/>
    </reaction>
</comment>
<dbReference type="Gene3D" id="3.30.420.10">
    <property type="entry name" value="Ribonuclease H-like superfamily/Ribonuclease H"/>
    <property type="match status" value="1"/>
</dbReference>
<evidence type="ECO:0000256" key="1">
    <source>
        <dbReference type="ARBA" id="ARBA00002180"/>
    </source>
</evidence>
<keyword evidence="16" id="KW-0808">Transferase</keyword>
<evidence type="ECO:0000259" key="22">
    <source>
        <dbReference type="PROSITE" id="PS50994"/>
    </source>
</evidence>
<evidence type="ECO:0000256" key="11">
    <source>
        <dbReference type="ARBA" id="ARBA00022840"/>
    </source>
</evidence>
<evidence type="ECO:0000256" key="12">
    <source>
        <dbReference type="ARBA" id="ARBA00022842"/>
    </source>
</evidence>
<keyword evidence="2" id="KW-0815">Transposition</keyword>
<evidence type="ECO:0000256" key="15">
    <source>
        <dbReference type="ARBA" id="ARBA00022918"/>
    </source>
</evidence>
<evidence type="ECO:0000256" key="6">
    <source>
        <dbReference type="ARBA" id="ARBA00022722"/>
    </source>
</evidence>
<dbReference type="InterPro" id="IPR036397">
    <property type="entry name" value="RNaseH_sf"/>
</dbReference>
<dbReference type="GO" id="GO:0005524">
    <property type="term" value="F:ATP binding"/>
    <property type="evidence" value="ECO:0007669"/>
    <property type="project" value="UniProtKB-KW"/>
</dbReference>
<keyword evidence="12" id="KW-0460">Magnesium</keyword>
<name>A0A8H6YL94_9AGAR</name>
<dbReference type="PROSITE" id="PS50994">
    <property type="entry name" value="INTEGRASE"/>
    <property type="match status" value="1"/>
</dbReference>
<evidence type="ECO:0000256" key="4">
    <source>
        <dbReference type="ARBA" id="ARBA00022670"/>
    </source>
</evidence>
<keyword evidence="8" id="KW-0547">Nucleotide-binding</keyword>
<dbReference type="GO" id="GO:0005634">
    <property type="term" value="C:nucleus"/>
    <property type="evidence" value="ECO:0007669"/>
    <property type="project" value="UniProtKB-ARBA"/>
</dbReference>
<evidence type="ECO:0000256" key="9">
    <source>
        <dbReference type="ARBA" id="ARBA00022759"/>
    </source>
</evidence>
<protein>
    <submittedName>
        <fullName evidence="23">Integrase catalytic domain-containing protein</fullName>
    </submittedName>
</protein>
<dbReference type="SUPFAM" id="SSF53098">
    <property type="entry name" value="Ribonuclease H-like"/>
    <property type="match status" value="1"/>
</dbReference>
<sequence>MSEPTHKITFPRLTEKNYGSWVGDERAELQRLGVWHIVKGTIIAPAGNDTEELRKWLIDSGKAAGSIFASLDPSQKVHVKGMEENPVSMWQALEKIHRQKKPGARFAAYNHLFSIQKLPEESLTTLIGRVDDAITLIQDLRPAAHTLSDLDGELASMAMIRALPDEYQSFRSSLFLLPQLDKSTVTEAFILEEQDRAERAAKELQASLALKAAQEAAAKATADVAPSVEKEHCDWCNKDGHATKDCRTMARIKQEQNNKRRGKTPSDQAKTAGEESAGAATSGNASPTSDPSSPLRHEAGADWNTDTGATSHMTPHRHWFTTYQPYRVPIRLADNKIIYSAGVGSVRFQSEVGGKEGRLVEFERVLHVPKLRSNLLAVLYLTRQKQFIVTIHSDKLVFQRHGEVLFTATINDRNAAYLDGHTIPYEVATQASTLPLDLTLWHRRWGHIGIDAIQKLLRLQLVDGMKLTSMTPPDPICEPCLAGKQHRGPIPKKASFRATGPLELVHVDLKGPLPVRTREGYRFWCTFIDDYRRVWVTFKLKHKSDFFECLKIYKAFAETLTGCKLKCLREDKGGEFMSTEMDRFCKEFGIRRQHTVRDEPHQNGVAEIANRIMEEHVTAMLVEAKLPASFWGYAVDCFTHLRNRTPTAANPDGSIPYSSWYKGQKPNVSNLRVFGCTAYVHVKKDKRRSLSSRTQKCIFLGYPSEYKGWVFWNPTTKREVISDRADFDERYFPGTVDKTSHMPPEVIPSFYSPPDDDLTSDHGGKQRRHLHLQ</sequence>
<keyword evidence="3" id="KW-1188">Viral release from host cell</keyword>
<dbReference type="AlphaFoldDB" id="A0A8H6YL94"/>
<evidence type="ECO:0000256" key="21">
    <source>
        <dbReference type="SAM" id="MobiDB-lite"/>
    </source>
</evidence>
<accession>A0A8H6YL94</accession>
<dbReference type="GO" id="GO:0006508">
    <property type="term" value="P:proteolysis"/>
    <property type="evidence" value="ECO:0007669"/>
    <property type="project" value="UniProtKB-KW"/>
</dbReference>
<evidence type="ECO:0000256" key="8">
    <source>
        <dbReference type="ARBA" id="ARBA00022741"/>
    </source>
</evidence>
<evidence type="ECO:0000256" key="13">
    <source>
        <dbReference type="ARBA" id="ARBA00022884"/>
    </source>
</evidence>
<evidence type="ECO:0000256" key="19">
    <source>
        <dbReference type="ARBA" id="ARBA00048173"/>
    </source>
</evidence>
<evidence type="ECO:0000256" key="10">
    <source>
        <dbReference type="ARBA" id="ARBA00022801"/>
    </source>
</evidence>
<evidence type="ECO:0000256" key="5">
    <source>
        <dbReference type="ARBA" id="ARBA00022695"/>
    </source>
</evidence>
<dbReference type="GO" id="GO:0008233">
    <property type="term" value="F:peptidase activity"/>
    <property type="evidence" value="ECO:0007669"/>
    <property type="project" value="UniProtKB-KW"/>
</dbReference>
<gene>
    <name evidence="23" type="ORF">MSAN_01140600</name>
</gene>
<dbReference type="Pfam" id="PF25597">
    <property type="entry name" value="SH3_retrovirus"/>
    <property type="match status" value="1"/>
</dbReference>
<comment type="function">
    <text evidence="1">The aspartyl protease (PR) mediates the proteolytic cleavages of the Gag and Gag-Pol polyproteins after assembly of the VLP.</text>
</comment>
<dbReference type="PANTHER" id="PTHR42648:SF11">
    <property type="entry name" value="TRANSPOSON TY4-P GAG-POL POLYPROTEIN"/>
    <property type="match status" value="1"/>
</dbReference>
<feature type="region of interest" description="Disordered" evidence="21">
    <location>
        <begin position="738"/>
        <end position="773"/>
    </location>
</feature>
<comment type="caution">
    <text evidence="23">The sequence shown here is derived from an EMBL/GenBank/DDBJ whole genome shotgun (WGS) entry which is preliminary data.</text>
</comment>
<keyword evidence="10" id="KW-0378">Hydrolase</keyword>
<dbReference type="GO" id="GO:0003964">
    <property type="term" value="F:RNA-directed DNA polymerase activity"/>
    <property type="evidence" value="ECO:0007669"/>
    <property type="project" value="UniProtKB-KW"/>
</dbReference>
<feature type="compositionally biased region" description="Low complexity" evidence="21">
    <location>
        <begin position="269"/>
        <end position="289"/>
    </location>
</feature>
<keyword evidence="16" id="KW-0239">DNA-directed DNA polymerase</keyword>
<dbReference type="GO" id="GO:0015074">
    <property type="term" value="P:DNA integration"/>
    <property type="evidence" value="ECO:0007669"/>
    <property type="project" value="UniProtKB-KW"/>
</dbReference>
<feature type="region of interest" description="Disordered" evidence="21">
    <location>
        <begin position="253"/>
        <end position="313"/>
    </location>
</feature>
<dbReference type="EMBL" id="JACAZH010000008">
    <property type="protein sequence ID" value="KAF7361094.1"/>
    <property type="molecule type" value="Genomic_DNA"/>
</dbReference>
<dbReference type="GO" id="GO:0006310">
    <property type="term" value="P:DNA recombination"/>
    <property type="evidence" value="ECO:0007669"/>
    <property type="project" value="UniProtKB-KW"/>
</dbReference>
<organism evidence="23 24">
    <name type="scientific">Mycena sanguinolenta</name>
    <dbReference type="NCBI Taxonomy" id="230812"/>
    <lineage>
        <taxon>Eukaryota</taxon>
        <taxon>Fungi</taxon>
        <taxon>Dikarya</taxon>
        <taxon>Basidiomycota</taxon>
        <taxon>Agaricomycotina</taxon>
        <taxon>Agaricomycetes</taxon>
        <taxon>Agaricomycetidae</taxon>
        <taxon>Agaricales</taxon>
        <taxon>Marasmiineae</taxon>
        <taxon>Mycenaceae</taxon>
        <taxon>Mycena</taxon>
    </lineage>
</organism>
<dbReference type="Pfam" id="PF13976">
    <property type="entry name" value="gag_pre-integrs"/>
    <property type="match status" value="1"/>
</dbReference>
<reference evidence="23" key="1">
    <citation type="submission" date="2020-05" db="EMBL/GenBank/DDBJ databases">
        <title>Mycena genomes resolve the evolution of fungal bioluminescence.</title>
        <authorList>
            <person name="Tsai I.J."/>
        </authorList>
    </citation>
    <scope>NUCLEOTIDE SEQUENCE</scope>
    <source>
        <strain evidence="23">160909Yilan</strain>
    </source>
</reference>
<comment type="catalytic activity">
    <reaction evidence="20">
        <text>DNA(n) + a 2'-deoxyribonucleoside 5'-triphosphate = DNA(n+1) + diphosphate</text>
        <dbReference type="Rhea" id="RHEA:22508"/>
        <dbReference type="Rhea" id="RHEA-COMP:17339"/>
        <dbReference type="Rhea" id="RHEA-COMP:17340"/>
        <dbReference type="ChEBI" id="CHEBI:33019"/>
        <dbReference type="ChEBI" id="CHEBI:61560"/>
        <dbReference type="ChEBI" id="CHEBI:173112"/>
        <dbReference type="EC" id="2.7.7.7"/>
    </reaction>
</comment>
<dbReference type="Proteomes" id="UP000623467">
    <property type="component" value="Unassembled WGS sequence"/>
</dbReference>
<dbReference type="GO" id="GO:0046872">
    <property type="term" value="F:metal ion binding"/>
    <property type="evidence" value="ECO:0007669"/>
    <property type="project" value="UniProtKB-KW"/>
</dbReference>
<keyword evidence="9" id="KW-0255">Endonuclease</keyword>
<keyword evidence="4" id="KW-0645">Protease</keyword>
<dbReference type="PANTHER" id="PTHR42648">
    <property type="entry name" value="TRANSPOSASE, PUTATIVE-RELATED"/>
    <property type="match status" value="1"/>
</dbReference>
<dbReference type="Pfam" id="PF22936">
    <property type="entry name" value="Pol_BBD"/>
    <property type="match status" value="1"/>
</dbReference>
<dbReference type="InterPro" id="IPR039537">
    <property type="entry name" value="Retrotran_Ty1/copia-like"/>
</dbReference>
<keyword evidence="18" id="KW-0233">DNA recombination</keyword>
<keyword evidence="24" id="KW-1185">Reference proteome</keyword>
<dbReference type="GO" id="GO:0032196">
    <property type="term" value="P:transposition"/>
    <property type="evidence" value="ECO:0007669"/>
    <property type="project" value="UniProtKB-KW"/>
</dbReference>
<keyword evidence="6" id="KW-0540">Nuclease</keyword>
<evidence type="ECO:0000256" key="14">
    <source>
        <dbReference type="ARBA" id="ARBA00022908"/>
    </source>
</evidence>
<proteinExistence type="predicted"/>
<feature type="domain" description="Integrase catalytic" evidence="22">
    <location>
        <begin position="497"/>
        <end position="664"/>
    </location>
</feature>
<dbReference type="GO" id="GO:0003887">
    <property type="term" value="F:DNA-directed DNA polymerase activity"/>
    <property type="evidence" value="ECO:0007669"/>
    <property type="project" value="UniProtKB-KW"/>
</dbReference>
<dbReference type="InterPro" id="IPR025724">
    <property type="entry name" value="GAG-pre-integrase_dom"/>
</dbReference>
<dbReference type="Pfam" id="PF14223">
    <property type="entry name" value="Retrotran_gag_2"/>
    <property type="match status" value="1"/>
</dbReference>
<evidence type="ECO:0000256" key="20">
    <source>
        <dbReference type="ARBA" id="ARBA00049244"/>
    </source>
</evidence>
<keyword evidence="5" id="KW-0548">Nucleotidyltransferase</keyword>
<dbReference type="InterPro" id="IPR012337">
    <property type="entry name" value="RNaseH-like_sf"/>
</dbReference>
<evidence type="ECO:0000256" key="2">
    <source>
        <dbReference type="ARBA" id="ARBA00022578"/>
    </source>
</evidence>
<dbReference type="InterPro" id="IPR001584">
    <property type="entry name" value="Integrase_cat-core"/>
</dbReference>
<evidence type="ECO:0000256" key="18">
    <source>
        <dbReference type="ARBA" id="ARBA00023172"/>
    </source>
</evidence>
<dbReference type="InterPro" id="IPR057670">
    <property type="entry name" value="SH3_retrovirus"/>
</dbReference>
<keyword evidence="17" id="KW-0917">Virion maturation</keyword>
<feature type="compositionally biased region" description="Polar residues" evidence="21">
    <location>
        <begin position="304"/>
        <end position="313"/>
    </location>
</feature>
<evidence type="ECO:0000256" key="7">
    <source>
        <dbReference type="ARBA" id="ARBA00022723"/>
    </source>
</evidence>
<dbReference type="OrthoDB" id="7691805at2759"/>
<evidence type="ECO:0000256" key="3">
    <source>
        <dbReference type="ARBA" id="ARBA00022612"/>
    </source>
</evidence>
<evidence type="ECO:0000313" key="23">
    <source>
        <dbReference type="EMBL" id="KAF7361094.1"/>
    </source>
</evidence>
<dbReference type="GO" id="GO:0004519">
    <property type="term" value="F:endonuclease activity"/>
    <property type="evidence" value="ECO:0007669"/>
    <property type="project" value="UniProtKB-KW"/>
</dbReference>
<evidence type="ECO:0000313" key="24">
    <source>
        <dbReference type="Proteomes" id="UP000623467"/>
    </source>
</evidence>
<evidence type="ECO:0000256" key="16">
    <source>
        <dbReference type="ARBA" id="ARBA00022932"/>
    </source>
</evidence>
<evidence type="ECO:0000256" key="17">
    <source>
        <dbReference type="ARBA" id="ARBA00023113"/>
    </source>
</evidence>
<dbReference type="InterPro" id="IPR054722">
    <property type="entry name" value="PolX-like_BBD"/>
</dbReference>
<keyword evidence="15" id="KW-0695">RNA-directed DNA polymerase</keyword>
<keyword evidence="13" id="KW-0694">RNA-binding</keyword>
<keyword evidence="11" id="KW-0067">ATP-binding</keyword>
<keyword evidence="14" id="KW-0229">DNA integration</keyword>
<keyword evidence="7" id="KW-0479">Metal-binding</keyword>